<dbReference type="AlphaFoldDB" id="A0A7J9J1J6"/>
<evidence type="ECO:0000256" key="1">
    <source>
        <dbReference type="PROSITE-ProRule" id="PRU00047"/>
    </source>
</evidence>
<feature type="domain" description="CCHC-type" evidence="3">
    <location>
        <begin position="126"/>
        <end position="141"/>
    </location>
</feature>
<dbReference type="GO" id="GO:0008270">
    <property type="term" value="F:zinc ion binding"/>
    <property type="evidence" value="ECO:0007669"/>
    <property type="project" value="UniProtKB-KW"/>
</dbReference>
<comment type="caution">
    <text evidence="4">The sequence shown here is derived from an EMBL/GenBank/DDBJ whole genome shotgun (WGS) entry which is preliminary data.</text>
</comment>
<dbReference type="EMBL" id="JABFAE010000005">
    <property type="protein sequence ID" value="MBA0828187.1"/>
    <property type="molecule type" value="Genomic_DNA"/>
</dbReference>
<evidence type="ECO:0000313" key="5">
    <source>
        <dbReference type="Proteomes" id="UP000593575"/>
    </source>
</evidence>
<protein>
    <recommendedName>
        <fullName evidence="3">CCHC-type domain-containing protein</fullName>
    </recommendedName>
</protein>
<dbReference type="Proteomes" id="UP000593575">
    <property type="component" value="Unassembled WGS sequence"/>
</dbReference>
<evidence type="ECO:0000256" key="2">
    <source>
        <dbReference type="SAM" id="MobiDB-lite"/>
    </source>
</evidence>
<sequence length="147" mass="16992">MWSRAFLGFTCKSNIVDKNLCEAFNSSIVEARFKSIIRIFEDIRTKMMSRIVQKKKLCNVQKQKYGPLVKPINGPHDWEKIGIEPMLPPIERKIPRSPKKNRKMGKDESKKMKPDHLSRKGLIMTCTQCGQHGHDKRSCTQGNEHAK</sequence>
<organism evidence="4 5">
    <name type="scientific">Gossypium armourianum</name>
    <dbReference type="NCBI Taxonomy" id="34283"/>
    <lineage>
        <taxon>Eukaryota</taxon>
        <taxon>Viridiplantae</taxon>
        <taxon>Streptophyta</taxon>
        <taxon>Embryophyta</taxon>
        <taxon>Tracheophyta</taxon>
        <taxon>Spermatophyta</taxon>
        <taxon>Magnoliopsida</taxon>
        <taxon>eudicotyledons</taxon>
        <taxon>Gunneridae</taxon>
        <taxon>Pentapetalae</taxon>
        <taxon>rosids</taxon>
        <taxon>malvids</taxon>
        <taxon>Malvales</taxon>
        <taxon>Malvaceae</taxon>
        <taxon>Malvoideae</taxon>
        <taxon>Gossypium</taxon>
    </lineage>
</organism>
<dbReference type="PROSITE" id="PS50158">
    <property type="entry name" value="ZF_CCHC"/>
    <property type="match status" value="1"/>
</dbReference>
<keyword evidence="1" id="KW-0862">Zinc</keyword>
<dbReference type="InterPro" id="IPR001878">
    <property type="entry name" value="Znf_CCHC"/>
</dbReference>
<proteinExistence type="predicted"/>
<name>A0A7J9J1J6_9ROSI</name>
<keyword evidence="1" id="KW-0863">Zinc-finger</keyword>
<gene>
    <name evidence="4" type="ORF">Goarm_012896</name>
</gene>
<feature type="compositionally biased region" description="Basic and acidic residues" evidence="2">
    <location>
        <begin position="104"/>
        <end position="117"/>
    </location>
</feature>
<dbReference type="GO" id="GO:0003676">
    <property type="term" value="F:nucleic acid binding"/>
    <property type="evidence" value="ECO:0007669"/>
    <property type="project" value="InterPro"/>
</dbReference>
<evidence type="ECO:0000259" key="3">
    <source>
        <dbReference type="PROSITE" id="PS50158"/>
    </source>
</evidence>
<accession>A0A7J9J1J6</accession>
<evidence type="ECO:0000313" key="4">
    <source>
        <dbReference type="EMBL" id="MBA0828187.1"/>
    </source>
</evidence>
<keyword evidence="5" id="KW-1185">Reference proteome</keyword>
<keyword evidence="1" id="KW-0479">Metal-binding</keyword>
<feature type="region of interest" description="Disordered" evidence="2">
    <location>
        <begin position="89"/>
        <end position="117"/>
    </location>
</feature>
<reference evidence="4 5" key="1">
    <citation type="journal article" date="2019" name="Genome Biol. Evol.">
        <title>Insights into the evolution of the New World diploid cottons (Gossypium, subgenus Houzingenia) based on genome sequencing.</title>
        <authorList>
            <person name="Grover C.E."/>
            <person name="Arick M.A. 2nd"/>
            <person name="Thrash A."/>
            <person name="Conover J.L."/>
            <person name="Sanders W.S."/>
            <person name="Peterson D.G."/>
            <person name="Frelichowski J.E."/>
            <person name="Scheffler J.A."/>
            <person name="Scheffler B.E."/>
            <person name="Wendel J.F."/>
        </authorList>
    </citation>
    <scope>NUCLEOTIDE SEQUENCE [LARGE SCALE GENOMIC DNA]</scope>
    <source>
        <strain evidence="4">6</strain>
        <tissue evidence="4">Leaf</tissue>
    </source>
</reference>